<evidence type="ECO:0000259" key="6">
    <source>
        <dbReference type="Pfam" id="PF00389"/>
    </source>
</evidence>
<protein>
    <submittedName>
        <fullName evidence="8">Hydroxyacid dehydrogenase</fullName>
    </submittedName>
</protein>
<evidence type="ECO:0000256" key="1">
    <source>
        <dbReference type="ARBA" id="ARBA00005854"/>
    </source>
</evidence>
<dbReference type="PANTHER" id="PTHR42789:SF1">
    <property type="entry name" value="D-ISOMER SPECIFIC 2-HYDROXYACID DEHYDROGENASE FAMILY PROTEIN (AFU_ORTHOLOGUE AFUA_6G10090)"/>
    <property type="match status" value="1"/>
</dbReference>
<organism evidence="8 9">
    <name type="scientific">Alkalicoccobacillus porphyridii</name>
    <dbReference type="NCBI Taxonomy" id="2597270"/>
    <lineage>
        <taxon>Bacteria</taxon>
        <taxon>Bacillati</taxon>
        <taxon>Bacillota</taxon>
        <taxon>Bacilli</taxon>
        <taxon>Bacillales</taxon>
        <taxon>Bacillaceae</taxon>
        <taxon>Alkalicoccobacillus</taxon>
    </lineage>
</organism>
<dbReference type="Gene3D" id="3.40.50.720">
    <property type="entry name" value="NAD(P)-binding Rossmann-like Domain"/>
    <property type="match status" value="2"/>
</dbReference>
<dbReference type="SUPFAM" id="SSF52283">
    <property type="entry name" value="Formate/glycerate dehydrogenase catalytic domain-like"/>
    <property type="match status" value="1"/>
</dbReference>
<keyword evidence="3 5" id="KW-0560">Oxidoreductase</keyword>
<dbReference type="GO" id="GO:0016616">
    <property type="term" value="F:oxidoreductase activity, acting on the CH-OH group of donors, NAD or NADP as acceptor"/>
    <property type="evidence" value="ECO:0007669"/>
    <property type="project" value="InterPro"/>
</dbReference>
<dbReference type="AlphaFoldDB" id="A0A554A3Y2"/>
<dbReference type="InterPro" id="IPR006140">
    <property type="entry name" value="D-isomer_DH_NAD-bd"/>
</dbReference>
<dbReference type="Proteomes" id="UP000318521">
    <property type="component" value="Unassembled WGS sequence"/>
</dbReference>
<dbReference type="InterPro" id="IPR029753">
    <property type="entry name" value="D-isomer_DH_CS"/>
</dbReference>
<reference evidence="8 9" key="1">
    <citation type="submission" date="2019-07" db="EMBL/GenBank/DDBJ databases">
        <authorList>
            <person name="Park Y.J."/>
            <person name="Jeong S.E."/>
            <person name="Jung H.S."/>
        </authorList>
    </citation>
    <scope>NUCLEOTIDE SEQUENCE [LARGE SCALE GENOMIC DNA]</scope>
    <source>
        <strain evidence="9">P16(2019)</strain>
    </source>
</reference>
<evidence type="ECO:0000259" key="7">
    <source>
        <dbReference type="Pfam" id="PF02826"/>
    </source>
</evidence>
<keyword evidence="2" id="KW-0028">Amino-acid biosynthesis</keyword>
<keyword evidence="4" id="KW-0520">NAD</keyword>
<sequence>MKVICTSPSFAKYSNQPIDRLKEAGIELIRVPADIDQDTFIEAAADADAAIVAFNEINESVLSKLPKLKIISKHGVGVDNIDLEATKKYGVLVTNVPNANKHAVADYSFSLLLSLARLIPYGNQKTKAGEWPHLFGSDIHSKTLGIIGLGAIGKEVAKRSTGFQMNVLAYDPYIDETYAKENQIQSVDLETLLKESDFVTLHMPLIEQTRHLLNANRLNMMKETAFLVNASRGGIIDESALYDALLNKQIAGAALDVFENEPVKESPLYSLDNFVAMPHVAGYTPGAINILSEVCVDNIVSVLTSTDQPKHIVHSS</sequence>
<proteinExistence type="inferred from homology"/>
<evidence type="ECO:0000256" key="2">
    <source>
        <dbReference type="ARBA" id="ARBA00022605"/>
    </source>
</evidence>
<dbReference type="RefSeq" id="WP_143846744.1">
    <property type="nucleotide sequence ID" value="NZ_VLXZ01000001.1"/>
</dbReference>
<name>A0A554A3Y2_9BACI</name>
<keyword evidence="9" id="KW-1185">Reference proteome</keyword>
<accession>A0A554A3Y2</accession>
<evidence type="ECO:0000256" key="4">
    <source>
        <dbReference type="ARBA" id="ARBA00023027"/>
    </source>
</evidence>
<dbReference type="InterPro" id="IPR029752">
    <property type="entry name" value="D-isomer_DH_CS1"/>
</dbReference>
<evidence type="ECO:0000256" key="3">
    <source>
        <dbReference type="ARBA" id="ARBA00023002"/>
    </source>
</evidence>
<feature type="domain" description="D-isomer specific 2-hydroxyacid dehydrogenase NAD-binding" evidence="7">
    <location>
        <begin position="109"/>
        <end position="281"/>
    </location>
</feature>
<evidence type="ECO:0000256" key="5">
    <source>
        <dbReference type="RuleBase" id="RU003719"/>
    </source>
</evidence>
<dbReference type="PROSITE" id="PS00065">
    <property type="entry name" value="D_2_HYDROXYACID_DH_1"/>
    <property type="match status" value="1"/>
</dbReference>
<dbReference type="FunFam" id="3.40.50.720:FF:000203">
    <property type="entry name" value="D-3-phosphoglycerate dehydrogenase (SerA)"/>
    <property type="match status" value="1"/>
</dbReference>
<comment type="caution">
    <text evidence="8">The sequence shown here is derived from an EMBL/GenBank/DDBJ whole genome shotgun (WGS) entry which is preliminary data.</text>
</comment>
<dbReference type="Pfam" id="PF02826">
    <property type="entry name" value="2-Hacid_dh_C"/>
    <property type="match status" value="1"/>
</dbReference>
<dbReference type="InterPro" id="IPR050857">
    <property type="entry name" value="D-2-hydroxyacid_DH"/>
</dbReference>
<dbReference type="SUPFAM" id="SSF51735">
    <property type="entry name" value="NAD(P)-binding Rossmann-fold domains"/>
    <property type="match status" value="1"/>
</dbReference>
<dbReference type="EMBL" id="VLXZ01000001">
    <property type="protein sequence ID" value="TSB48399.1"/>
    <property type="molecule type" value="Genomic_DNA"/>
</dbReference>
<dbReference type="GO" id="GO:0008652">
    <property type="term" value="P:amino acid biosynthetic process"/>
    <property type="evidence" value="ECO:0007669"/>
    <property type="project" value="UniProtKB-KW"/>
</dbReference>
<dbReference type="OrthoDB" id="9805416at2"/>
<feature type="domain" description="D-isomer specific 2-hydroxyacid dehydrogenase catalytic" evidence="6">
    <location>
        <begin position="14"/>
        <end position="310"/>
    </location>
</feature>
<comment type="similarity">
    <text evidence="1 5">Belongs to the D-isomer specific 2-hydroxyacid dehydrogenase family.</text>
</comment>
<evidence type="ECO:0000313" key="8">
    <source>
        <dbReference type="EMBL" id="TSB48399.1"/>
    </source>
</evidence>
<dbReference type="PANTHER" id="PTHR42789">
    <property type="entry name" value="D-ISOMER SPECIFIC 2-HYDROXYACID DEHYDROGENASE FAMILY PROTEIN (AFU_ORTHOLOGUE AFUA_6G10090)"/>
    <property type="match status" value="1"/>
</dbReference>
<dbReference type="GO" id="GO:0051287">
    <property type="term" value="F:NAD binding"/>
    <property type="evidence" value="ECO:0007669"/>
    <property type="project" value="InterPro"/>
</dbReference>
<dbReference type="Pfam" id="PF00389">
    <property type="entry name" value="2-Hacid_dh"/>
    <property type="match status" value="1"/>
</dbReference>
<evidence type="ECO:0000313" key="9">
    <source>
        <dbReference type="Proteomes" id="UP000318521"/>
    </source>
</evidence>
<dbReference type="PROSITE" id="PS00670">
    <property type="entry name" value="D_2_HYDROXYACID_DH_2"/>
    <property type="match status" value="1"/>
</dbReference>
<gene>
    <name evidence="8" type="ORF">FN960_02265</name>
</gene>
<dbReference type="InterPro" id="IPR006139">
    <property type="entry name" value="D-isomer_2_OHA_DH_cat_dom"/>
</dbReference>
<dbReference type="CDD" id="cd12172">
    <property type="entry name" value="PGDH_like_2"/>
    <property type="match status" value="1"/>
</dbReference>
<dbReference type="PROSITE" id="PS00671">
    <property type="entry name" value="D_2_HYDROXYACID_DH_3"/>
    <property type="match status" value="1"/>
</dbReference>
<dbReference type="InterPro" id="IPR036291">
    <property type="entry name" value="NAD(P)-bd_dom_sf"/>
</dbReference>